<dbReference type="AlphaFoldDB" id="A0A240E9L3"/>
<proteinExistence type="inferred from homology"/>
<evidence type="ECO:0000256" key="2">
    <source>
        <dbReference type="ARBA" id="ARBA00022670"/>
    </source>
</evidence>
<dbReference type="EMBL" id="OANT01000003">
    <property type="protein sequence ID" value="SNX44605.1"/>
    <property type="molecule type" value="Genomic_DNA"/>
</dbReference>
<dbReference type="PANTHER" id="PTHR20842">
    <property type="entry name" value="PROTEASE S51 ALPHA-ASPARTYL DIPEPTIDASE"/>
    <property type="match status" value="1"/>
</dbReference>
<dbReference type="Proteomes" id="UP000219042">
    <property type="component" value="Unassembled WGS sequence"/>
</dbReference>
<protein>
    <submittedName>
        <fullName evidence="5">Dipeptidase E</fullName>
    </submittedName>
</protein>
<keyword evidence="6" id="KW-1185">Reference proteome</keyword>
<reference evidence="6" key="1">
    <citation type="submission" date="2016-09" db="EMBL/GenBank/DDBJ databases">
        <authorList>
            <person name="Varghese N."/>
            <person name="Submissions S."/>
        </authorList>
    </citation>
    <scope>NUCLEOTIDE SEQUENCE [LARGE SCALE GENOMIC DNA]</scope>
    <source>
        <strain evidence="6">ANC 4466</strain>
    </source>
</reference>
<keyword evidence="3" id="KW-0378">Hydrolase</keyword>
<gene>
    <name evidence="5" type="ORF">SAMN05421731_103343</name>
</gene>
<dbReference type="InterPro" id="IPR029062">
    <property type="entry name" value="Class_I_gatase-like"/>
</dbReference>
<evidence type="ECO:0000313" key="6">
    <source>
        <dbReference type="Proteomes" id="UP000219042"/>
    </source>
</evidence>
<evidence type="ECO:0000256" key="3">
    <source>
        <dbReference type="ARBA" id="ARBA00022801"/>
    </source>
</evidence>
<evidence type="ECO:0000256" key="1">
    <source>
        <dbReference type="ARBA" id="ARBA00006534"/>
    </source>
</evidence>
<keyword evidence="4" id="KW-0720">Serine protease</keyword>
<dbReference type="GO" id="GO:0008236">
    <property type="term" value="F:serine-type peptidase activity"/>
    <property type="evidence" value="ECO:0007669"/>
    <property type="project" value="UniProtKB-KW"/>
</dbReference>
<dbReference type="Pfam" id="PF03575">
    <property type="entry name" value="Peptidase_S51"/>
    <property type="match status" value="1"/>
</dbReference>
<evidence type="ECO:0000313" key="5">
    <source>
        <dbReference type="EMBL" id="SNX44605.1"/>
    </source>
</evidence>
<keyword evidence="2" id="KW-0645">Protease</keyword>
<dbReference type="SUPFAM" id="SSF52317">
    <property type="entry name" value="Class I glutamine amidotransferase-like"/>
    <property type="match status" value="1"/>
</dbReference>
<dbReference type="InterPro" id="IPR005320">
    <property type="entry name" value="Peptidase_S51"/>
</dbReference>
<comment type="similarity">
    <text evidence="1">Belongs to the peptidase S51 family.</text>
</comment>
<dbReference type="RefSeq" id="WP_097078836.1">
    <property type="nucleotide sequence ID" value="NZ_BAABHT010000001.1"/>
</dbReference>
<organism evidence="5 6">
    <name type="scientific">Acinetobacter puyangensis</name>
    <dbReference type="NCBI Taxonomy" id="1096779"/>
    <lineage>
        <taxon>Bacteria</taxon>
        <taxon>Pseudomonadati</taxon>
        <taxon>Pseudomonadota</taxon>
        <taxon>Gammaproteobacteria</taxon>
        <taxon>Moraxellales</taxon>
        <taxon>Moraxellaceae</taxon>
        <taxon>Acinetobacter</taxon>
    </lineage>
</organism>
<dbReference type="OrthoDB" id="3373764at2"/>
<accession>A0A240E9L3</accession>
<dbReference type="PANTHER" id="PTHR20842:SF0">
    <property type="entry name" value="ALPHA-ASPARTYL DIPEPTIDASE"/>
    <property type="match status" value="1"/>
</dbReference>
<sequence>MKKLFLAASFADVAQHFPQFIGTALQGKTVTFIPTASKVEDITFYVDDDKQAFEKLGIIVDELNISKHTTEQIQQKLQQNDYIFISGGNTFYLLQELKKSGADQLIIAQIEQGKPYIGTSAGSIILAPNIEYIAEMDDQNKAPDLTDFSALNVIDFFPLPHYGDEPFADIAKNILHTYQHLQNVVPISNDQHIEIIA</sequence>
<evidence type="ECO:0000256" key="4">
    <source>
        <dbReference type="ARBA" id="ARBA00022825"/>
    </source>
</evidence>
<dbReference type="Gene3D" id="3.40.50.880">
    <property type="match status" value="1"/>
</dbReference>
<name>A0A240E9L3_9GAMM</name>
<dbReference type="GO" id="GO:0006508">
    <property type="term" value="P:proteolysis"/>
    <property type="evidence" value="ECO:0007669"/>
    <property type="project" value="UniProtKB-KW"/>
</dbReference>